<gene>
    <name evidence="1" type="ORF">JCM19237_6066</name>
</gene>
<name>A0A090QLQ2_9GAMM</name>
<proteinExistence type="predicted"/>
<dbReference type="EMBL" id="BBMN01000001">
    <property type="protein sequence ID" value="GAL03173.1"/>
    <property type="molecule type" value="Genomic_DNA"/>
</dbReference>
<dbReference type="Proteomes" id="UP000029227">
    <property type="component" value="Unassembled WGS sequence"/>
</dbReference>
<comment type="caution">
    <text evidence="1">The sequence shown here is derived from an EMBL/GenBank/DDBJ whole genome shotgun (WGS) entry which is preliminary data.</text>
</comment>
<accession>A0A090QLQ2</accession>
<dbReference type="AlphaFoldDB" id="A0A090QLQ2"/>
<evidence type="ECO:0000313" key="1">
    <source>
        <dbReference type="EMBL" id="GAL03173.1"/>
    </source>
</evidence>
<protein>
    <submittedName>
        <fullName evidence="1">Uncharacterized protein</fullName>
    </submittedName>
</protein>
<evidence type="ECO:0000313" key="2">
    <source>
        <dbReference type="Proteomes" id="UP000029227"/>
    </source>
</evidence>
<organism evidence="1 2">
    <name type="scientific">Photobacterium aphoticum</name>
    <dbReference type="NCBI Taxonomy" id="754436"/>
    <lineage>
        <taxon>Bacteria</taxon>
        <taxon>Pseudomonadati</taxon>
        <taxon>Pseudomonadota</taxon>
        <taxon>Gammaproteobacteria</taxon>
        <taxon>Vibrionales</taxon>
        <taxon>Vibrionaceae</taxon>
        <taxon>Photobacterium</taxon>
    </lineage>
</organism>
<reference evidence="1 2" key="1">
    <citation type="journal article" date="2014" name="Genome Announc.">
        <title>Draft Genome Sequences of Two Vibrionaceae Species, Vibrio ponticus C121 and Photobacterium aphoticum C119, Isolated as Coral Reef Microbiota.</title>
        <authorList>
            <person name="Al-saari N."/>
            <person name="Meirelles P.M."/>
            <person name="Mino S."/>
            <person name="Suda W."/>
            <person name="Oshima K."/>
            <person name="Hattori M."/>
            <person name="Ohkuma M."/>
            <person name="Thompson F.L."/>
            <person name="Gomez-Gil B."/>
            <person name="Sawabe T."/>
            <person name="Sawabe T."/>
        </authorList>
    </citation>
    <scope>NUCLEOTIDE SEQUENCE [LARGE SCALE GENOMIC DNA]</scope>
    <source>
        <strain evidence="1 2">JCM 19237</strain>
    </source>
</reference>
<sequence>MTTPSGEFHRYVIAAYADGKVDAWQLNGDINNPDDLIPTQDIQGYWRTTTPATTSNCACRYPCLAVSWALPFMM</sequence>
<dbReference type="STRING" id="754436.JCM19237_6066"/>